<evidence type="ECO:0000256" key="1">
    <source>
        <dbReference type="SAM" id="SignalP"/>
    </source>
</evidence>
<dbReference type="KEGG" id="slac:SKTS_15580"/>
<accession>A0A6F8VCI5</accession>
<dbReference type="Proteomes" id="UP000502260">
    <property type="component" value="Chromosome"/>
</dbReference>
<gene>
    <name evidence="2" type="ORF">SKTS_15580</name>
</gene>
<keyword evidence="1" id="KW-0732">Signal</keyword>
<dbReference type="SUPFAM" id="SSF53474">
    <property type="entry name" value="alpha/beta-Hydrolases"/>
    <property type="match status" value="1"/>
</dbReference>
<protein>
    <recommendedName>
        <fullName evidence="4">Alpha/beta hydrolase</fullName>
    </recommendedName>
</protein>
<evidence type="ECO:0008006" key="4">
    <source>
        <dbReference type="Google" id="ProtNLM"/>
    </source>
</evidence>
<evidence type="ECO:0000313" key="2">
    <source>
        <dbReference type="EMBL" id="BCB26672.1"/>
    </source>
</evidence>
<name>A0A6F8VCI5_9PROT</name>
<dbReference type="InterPro" id="IPR029058">
    <property type="entry name" value="AB_hydrolase_fold"/>
</dbReference>
<dbReference type="EMBL" id="AP022853">
    <property type="protein sequence ID" value="BCB26672.1"/>
    <property type="molecule type" value="Genomic_DNA"/>
</dbReference>
<keyword evidence="3" id="KW-1185">Reference proteome</keyword>
<feature type="signal peptide" evidence="1">
    <location>
        <begin position="1"/>
        <end position="16"/>
    </location>
</feature>
<evidence type="ECO:0000313" key="3">
    <source>
        <dbReference type="Proteomes" id="UP000502260"/>
    </source>
</evidence>
<reference evidence="3" key="1">
    <citation type="submission" date="2020-03" db="EMBL/GenBank/DDBJ databases">
        <title>Complete genome sequence of sulfur-oxidizing bacterium skT11.</title>
        <authorList>
            <person name="Kanda M."/>
            <person name="Kojima H."/>
            <person name="Fukui M."/>
        </authorList>
    </citation>
    <scope>NUCLEOTIDE SEQUENCE [LARGE SCALE GENOMIC DNA]</scope>
    <source>
        <strain evidence="3">skT11</strain>
    </source>
</reference>
<sequence>MLQVWLGVACAAPASALTLSTGTEVSLRTFPSQGDTLLLWFVCDEGHGANEARTAQELASRGYETWFPDMLEAHFLPSLPSSLKQLPPEEITEMIAHAVKQSGKKVVLVTSGHGAGPILKGARAWQEQAPEETRNALSGAILFNPDLYSVPPAPGVEAQYDPVVLQTALPLFIFQGQLSPGRWWLEHLKVQFARGGAKVSSMVLPKVRGHFYVRSDATDDERAMTQRLPELIQDALQQLQQPITSQPHQNETKP</sequence>
<organism evidence="2 3">
    <name type="scientific">Sulfurimicrobium lacus</name>
    <dbReference type="NCBI Taxonomy" id="2715678"/>
    <lineage>
        <taxon>Bacteria</taxon>
        <taxon>Pseudomonadati</taxon>
        <taxon>Pseudomonadota</taxon>
        <taxon>Betaproteobacteria</taxon>
        <taxon>Nitrosomonadales</taxon>
        <taxon>Sulfuricellaceae</taxon>
        <taxon>Sulfurimicrobium</taxon>
    </lineage>
</organism>
<proteinExistence type="predicted"/>
<dbReference type="AlphaFoldDB" id="A0A6F8VCI5"/>
<feature type="chain" id="PRO_5026172209" description="Alpha/beta hydrolase" evidence="1">
    <location>
        <begin position="17"/>
        <end position="254"/>
    </location>
</feature>